<name>A0A4Y2RRX3_ARAVE</name>
<dbReference type="AlphaFoldDB" id="A0A4Y2RRX3"/>
<dbReference type="EMBL" id="BGPR01018048">
    <property type="protein sequence ID" value="GBN78120.1"/>
    <property type="molecule type" value="Genomic_DNA"/>
</dbReference>
<organism evidence="1 2">
    <name type="scientific">Araneus ventricosus</name>
    <name type="common">Orbweaver spider</name>
    <name type="synonym">Epeira ventricosa</name>
    <dbReference type="NCBI Taxonomy" id="182803"/>
    <lineage>
        <taxon>Eukaryota</taxon>
        <taxon>Metazoa</taxon>
        <taxon>Ecdysozoa</taxon>
        <taxon>Arthropoda</taxon>
        <taxon>Chelicerata</taxon>
        <taxon>Arachnida</taxon>
        <taxon>Araneae</taxon>
        <taxon>Araneomorphae</taxon>
        <taxon>Entelegynae</taxon>
        <taxon>Araneoidea</taxon>
        <taxon>Araneidae</taxon>
        <taxon>Araneus</taxon>
    </lineage>
</organism>
<proteinExistence type="predicted"/>
<dbReference type="Proteomes" id="UP000499080">
    <property type="component" value="Unassembled WGS sequence"/>
</dbReference>
<evidence type="ECO:0000313" key="2">
    <source>
        <dbReference type="Proteomes" id="UP000499080"/>
    </source>
</evidence>
<comment type="caution">
    <text evidence="1">The sequence shown here is derived from an EMBL/GenBank/DDBJ whole genome shotgun (WGS) entry which is preliminary data.</text>
</comment>
<evidence type="ECO:0000313" key="1">
    <source>
        <dbReference type="EMBL" id="GBN78120.1"/>
    </source>
</evidence>
<sequence>MIRRKSKIVSLTRRNSTFEITLLALLKQLLLALHSFPVFNLTLKDAFQFYGMGSSNDGNKERDVVKFNSAENCILWLVSRVPIMLFRLLSCVLSMKQSGSETESQ</sequence>
<protein>
    <submittedName>
        <fullName evidence="1">Uncharacterized protein</fullName>
    </submittedName>
</protein>
<keyword evidence="2" id="KW-1185">Reference proteome</keyword>
<reference evidence="1 2" key="1">
    <citation type="journal article" date="2019" name="Sci. Rep.">
        <title>Orb-weaving spider Araneus ventricosus genome elucidates the spidroin gene catalogue.</title>
        <authorList>
            <person name="Kono N."/>
            <person name="Nakamura H."/>
            <person name="Ohtoshi R."/>
            <person name="Moran D.A.P."/>
            <person name="Shinohara A."/>
            <person name="Yoshida Y."/>
            <person name="Fujiwara M."/>
            <person name="Mori M."/>
            <person name="Tomita M."/>
            <person name="Arakawa K."/>
        </authorList>
    </citation>
    <scope>NUCLEOTIDE SEQUENCE [LARGE SCALE GENOMIC DNA]</scope>
</reference>
<gene>
    <name evidence="1" type="ORF">AVEN_74262_1</name>
</gene>
<accession>A0A4Y2RRX3</accession>